<proteinExistence type="predicted"/>
<protein>
    <submittedName>
        <fullName evidence="2">C-terminal dimerization domain</fullName>
    </submittedName>
</protein>
<dbReference type="Pfam" id="PF05699">
    <property type="entry name" value="Dimer_Tnp_hAT"/>
    <property type="match status" value="1"/>
</dbReference>
<dbReference type="InterPro" id="IPR008906">
    <property type="entry name" value="HATC_C_dom"/>
</dbReference>
<accession>A0ABD1TXP1</accession>
<dbReference type="SUPFAM" id="SSF53098">
    <property type="entry name" value="Ribonuclease H-like"/>
    <property type="match status" value="1"/>
</dbReference>
<dbReference type="InterPro" id="IPR012337">
    <property type="entry name" value="RNaseH-like_sf"/>
</dbReference>
<gene>
    <name evidence="2" type="ORF">Adt_13746</name>
</gene>
<organism evidence="2 3">
    <name type="scientific">Abeliophyllum distichum</name>
    <dbReference type="NCBI Taxonomy" id="126358"/>
    <lineage>
        <taxon>Eukaryota</taxon>
        <taxon>Viridiplantae</taxon>
        <taxon>Streptophyta</taxon>
        <taxon>Embryophyta</taxon>
        <taxon>Tracheophyta</taxon>
        <taxon>Spermatophyta</taxon>
        <taxon>Magnoliopsida</taxon>
        <taxon>eudicotyledons</taxon>
        <taxon>Gunneridae</taxon>
        <taxon>Pentapetalae</taxon>
        <taxon>asterids</taxon>
        <taxon>lamiids</taxon>
        <taxon>Lamiales</taxon>
        <taxon>Oleaceae</taxon>
        <taxon>Forsythieae</taxon>
        <taxon>Abeliophyllum</taxon>
    </lineage>
</organism>
<name>A0ABD1TXP1_9LAMI</name>
<sequence length="132" mass="14536">MYEVYVEKAGLNIIRPTVPTYTSSSTDDTELWSYVSSHRGGQHASGSGSFSTSSFSHSSDTPVKVSYFFAHDMLSVLDDKERFFLIYYDSLSKMARDLLTPPVSTVASEFAFSTSGRICSVFRKLTASEGLG</sequence>
<evidence type="ECO:0000313" key="2">
    <source>
        <dbReference type="EMBL" id="KAL2517499.1"/>
    </source>
</evidence>
<evidence type="ECO:0000313" key="3">
    <source>
        <dbReference type="Proteomes" id="UP001604336"/>
    </source>
</evidence>
<comment type="caution">
    <text evidence="2">The sequence shown here is derived from an EMBL/GenBank/DDBJ whole genome shotgun (WGS) entry which is preliminary data.</text>
</comment>
<dbReference type="AlphaFoldDB" id="A0ABD1TXP1"/>
<dbReference type="Proteomes" id="UP001604336">
    <property type="component" value="Unassembled WGS sequence"/>
</dbReference>
<reference evidence="3" key="1">
    <citation type="submission" date="2024-07" db="EMBL/GenBank/DDBJ databases">
        <title>Two chromosome-level genome assemblies of Korean endemic species Abeliophyllum distichum and Forsythia ovata (Oleaceae).</title>
        <authorList>
            <person name="Jang H."/>
        </authorList>
    </citation>
    <scope>NUCLEOTIDE SEQUENCE [LARGE SCALE GENOMIC DNA]</scope>
</reference>
<keyword evidence="3" id="KW-1185">Reference proteome</keyword>
<feature type="domain" description="HAT C-terminal dimerisation" evidence="1">
    <location>
        <begin position="88"/>
        <end position="123"/>
    </location>
</feature>
<dbReference type="EMBL" id="JBFOLK010000004">
    <property type="protein sequence ID" value="KAL2517499.1"/>
    <property type="molecule type" value="Genomic_DNA"/>
</dbReference>
<evidence type="ECO:0000259" key="1">
    <source>
        <dbReference type="Pfam" id="PF05699"/>
    </source>
</evidence>